<protein>
    <recommendedName>
        <fullName evidence="5">Lipoprotein</fullName>
    </recommendedName>
</protein>
<sequence length="472" mass="48887">MPGLRLRLACAACSPLLLAALTACDAPKPAHSSAATGPETKVEAPAEDEPKATRQLDASKVPEPKPKAGPVDAAMAELPAPPALDLRPTTPVSEGRFANPEGSDALNPHAVIALDGALLFAGQALDGTKRRGPAPSKRWLGLAPTGADAQPSSTAFEPGSIYAAHYDARNGGQALLVGTRGLAFDARAWFAVASAKGELSVETVIDTPNTTELFAVLPGAASQAGELAVVAGFVDAQAWVASLDEAGQPRWQKYVSSVGYTQARAMLRLPSSPELAVFGGRFQGFGESWWARVPGDGGAGMAGDDVAQDVLSIPGADENQLLRSALAVPGVGLLALGTARKNFEQLHDQLVLASFDPSGRPGGSWVVDAVRVTEVCDAVARPKSNTALVAVLVPSAQTDSETGTLSTELAVVELNFSDGADQKGVQTKAWRVEDSVDWSCAGFVDGPEPGTDLVTHRADEGGLSWRRLALPE</sequence>
<dbReference type="RefSeq" id="WP_006969806.1">
    <property type="nucleotide sequence ID" value="NZ_ABCS01000006.1"/>
</dbReference>
<evidence type="ECO:0000256" key="1">
    <source>
        <dbReference type="SAM" id="MobiDB-lite"/>
    </source>
</evidence>
<evidence type="ECO:0000313" key="3">
    <source>
        <dbReference type="EMBL" id="EDM80991.1"/>
    </source>
</evidence>
<proteinExistence type="predicted"/>
<dbReference type="AlphaFoldDB" id="A6FZA7"/>
<dbReference type="OrthoDB" id="9811934at2"/>
<organism evidence="3 4">
    <name type="scientific">Plesiocystis pacifica SIR-1</name>
    <dbReference type="NCBI Taxonomy" id="391625"/>
    <lineage>
        <taxon>Bacteria</taxon>
        <taxon>Pseudomonadati</taxon>
        <taxon>Myxococcota</taxon>
        <taxon>Polyangia</taxon>
        <taxon>Nannocystales</taxon>
        <taxon>Nannocystaceae</taxon>
        <taxon>Plesiocystis</taxon>
    </lineage>
</organism>
<dbReference type="EMBL" id="ABCS01000006">
    <property type="protein sequence ID" value="EDM80991.1"/>
    <property type="molecule type" value="Genomic_DNA"/>
</dbReference>
<name>A6FZA7_9BACT</name>
<feature type="chain" id="PRO_5002694927" description="Lipoprotein" evidence="2">
    <location>
        <begin position="20"/>
        <end position="472"/>
    </location>
</feature>
<feature type="signal peptide" evidence="2">
    <location>
        <begin position="1"/>
        <end position="19"/>
    </location>
</feature>
<comment type="caution">
    <text evidence="3">The sequence shown here is derived from an EMBL/GenBank/DDBJ whole genome shotgun (WGS) entry which is preliminary data.</text>
</comment>
<evidence type="ECO:0008006" key="5">
    <source>
        <dbReference type="Google" id="ProtNLM"/>
    </source>
</evidence>
<gene>
    <name evidence="3" type="ORF">PPSIR1_25466</name>
</gene>
<keyword evidence="4" id="KW-1185">Reference proteome</keyword>
<dbReference type="Proteomes" id="UP000005801">
    <property type="component" value="Unassembled WGS sequence"/>
</dbReference>
<evidence type="ECO:0000313" key="4">
    <source>
        <dbReference type="Proteomes" id="UP000005801"/>
    </source>
</evidence>
<reference evidence="3 4" key="1">
    <citation type="submission" date="2007-06" db="EMBL/GenBank/DDBJ databases">
        <authorList>
            <person name="Shimkets L."/>
            <person name="Ferriera S."/>
            <person name="Johnson J."/>
            <person name="Kravitz S."/>
            <person name="Beeson K."/>
            <person name="Sutton G."/>
            <person name="Rogers Y.-H."/>
            <person name="Friedman R."/>
            <person name="Frazier M."/>
            <person name="Venter J.C."/>
        </authorList>
    </citation>
    <scope>NUCLEOTIDE SEQUENCE [LARGE SCALE GENOMIC DNA]</scope>
    <source>
        <strain evidence="3 4">SIR-1</strain>
    </source>
</reference>
<evidence type="ECO:0000256" key="2">
    <source>
        <dbReference type="SAM" id="SignalP"/>
    </source>
</evidence>
<dbReference type="STRING" id="391625.PPSIR1_25466"/>
<feature type="region of interest" description="Disordered" evidence="1">
    <location>
        <begin position="27"/>
        <end position="70"/>
    </location>
</feature>
<keyword evidence="2" id="KW-0732">Signal</keyword>
<accession>A6FZA7</accession>
<dbReference type="PROSITE" id="PS51257">
    <property type="entry name" value="PROKAR_LIPOPROTEIN"/>
    <property type="match status" value="1"/>
</dbReference>
<feature type="compositionally biased region" description="Basic and acidic residues" evidence="1">
    <location>
        <begin position="40"/>
        <end position="54"/>
    </location>
</feature>